<keyword evidence="3" id="KW-1185">Reference proteome</keyword>
<evidence type="ECO:0000313" key="2">
    <source>
        <dbReference type="EMBL" id="MBM6399787.1"/>
    </source>
</evidence>
<keyword evidence="1" id="KW-0472">Membrane</keyword>
<evidence type="ECO:0000256" key="1">
    <source>
        <dbReference type="SAM" id="Phobius"/>
    </source>
</evidence>
<comment type="caution">
    <text evidence="2">The sequence shown here is derived from an EMBL/GenBank/DDBJ whole genome shotgun (WGS) entry which is preliminary data.</text>
</comment>
<sequence length="60" mass="6920">MRYGEFVRLRLLAIVFVVPFLFAVGTAVDGGSGWGWWLTGALAWLGLWCFVLLRVYRRQE</sequence>
<accession>A0ABS2CIS1</accession>
<keyword evidence="1" id="KW-1133">Transmembrane helix</keyword>
<dbReference type="RefSeq" id="WP_204130274.1">
    <property type="nucleotide sequence ID" value="NZ_JAFDVD010000006.1"/>
</dbReference>
<name>A0ABS2CIS1_9MICO</name>
<feature type="transmembrane region" description="Helical" evidence="1">
    <location>
        <begin position="7"/>
        <end position="28"/>
    </location>
</feature>
<keyword evidence="1" id="KW-0812">Transmembrane</keyword>
<reference evidence="2" key="1">
    <citation type="submission" date="2021-02" db="EMBL/GenBank/DDBJ databases">
        <title>Phycicoccus sp. MQZ13P-5T, whole genome shotgun sequence.</title>
        <authorList>
            <person name="Tuo L."/>
        </authorList>
    </citation>
    <scope>NUCLEOTIDE SEQUENCE</scope>
    <source>
        <strain evidence="2">MQZ13P-5</strain>
    </source>
</reference>
<protein>
    <submittedName>
        <fullName evidence="2">Uncharacterized protein</fullName>
    </submittedName>
</protein>
<gene>
    <name evidence="2" type="ORF">JQN70_05265</name>
</gene>
<proteinExistence type="predicted"/>
<organism evidence="2 3">
    <name type="scientific">Phycicoccus sonneratiae</name>
    <dbReference type="NCBI Taxonomy" id="2807628"/>
    <lineage>
        <taxon>Bacteria</taxon>
        <taxon>Bacillati</taxon>
        <taxon>Actinomycetota</taxon>
        <taxon>Actinomycetes</taxon>
        <taxon>Micrococcales</taxon>
        <taxon>Intrasporangiaceae</taxon>
        <taxon>Phycicoccus</taxon>
    </lineage>
</organism>
<feature type="transmembrane region" description="Helical" evidence="1">
    <location>
        <begin position="34"/>
        <end position="56"/>
    </location>
</feature>
<dbReference type="EMBL" id="JAFDVD010000006">
    <property type="protein sequence ID" value="MBM6399787.1"/>
    <property type="molecule type" value="Genomic_DNA"/>
</dbReference>
<evidence type="ECO:0000313" key="3">
    <source>
        <dbReference type="Proteomes" id="UP001430172"/>
    </source>
</evidence>
<dbReference type="Proteomes" id="UP001430172">
    <property type="component" value="Unassembled WGS sequence"/>
</dbReference>